<keyword evidence="2" id="KW-0472">Membrane</keyword>
<keyword evidence="2" id="KW-0812">Transmembrane</keyword>
<dbReference type="Proteomes" id="UP001608902">
    <property type="component" value="Unassembled WGS sequence"/>
</dbReference>
<evidence type="ECO:0000256" key="2">
    <source>
        <dbReference type="SAM" id="Phobius"/>
    </source>
</evidence>
<proteinExistence type="predicted"/>
<reference evidence="3 4" key="1">
    <citation type="submission" date="2024-08" db="EMBL/GenBank/DDBJ databases">
        <title>Gnathostoma spinigerum genome.</title>
        <authorList>
            <person name="Gonzalez-Bertolin B."/>
            <person name="Monzon S."/>
            <person name="Zaballos A."/>
            <person name="Jimenez P."/>
            <person name="Dekumyoy P."/>
            <person name="Varona S."/>
            <person name="Cuesta I."/>
            <person name="Sumanam S."/>
            <person name="Adisakwattana P."/>
            <person name="Gasser R.B."/>
            <person name="Hernandez-Gonzalez A."/>
            <person name="Young N.D."/>
            <person name="Perteguer M.J."/>
        </authorList>
    </citation>
    <scope>NUCLEOTIDE SEQUENCE [LARGE SCALE GENOMIC DNA]</scope>
    <source>
        <strain evidence="3">AL3</strain>
        <tissue evidence="3">Liver</tissue>
    </source>
</reference>
<evidence type="ECO:0000313" key="3">
    <source>
        <dbReference type="EMBL" id="MFH4983875.1"/>
    </source>
</evidence>
<accession>A0ABD6EWL4</accession>
<feature type="region of interest" description="Disordered" evidence="1">
    <location>
        <begin position="20"/>
        <end position="163"/>
    </location>
</feature>
<keyword evidence="2" id="KW-1133">Transmembrane helix</keyword>
<name>A0ABD6EWL4_9BILA</name>
<keyword evidence="4" id="KW-1185">Reference proteome</keyword>
<gene>
    <name evidence="3" type="ORF">AB6A40_010584</name>
</gene>
<protein>
    <submittedName>
        <fullName evidence="3">Uncharacterized protein</fullName>
    </submittedName>
</protein>
<comment type="caution">
    <text evidence="3">The sequence shown here is derived from an EMBL/GenBank/DDBJ whole genome shotgun (WGS) entry which is preliminary data.</text>
</comment>
<evidence type="ECO:0000313" key="4">
    <source>
        <dbReference type="Proteomes" id="UP001608902"/>
    </source>
</evidence>
<dbReference type="EMBL" id="JBGFUD010014240">
    <property type="protein sequence ID" value="MFH4983875.1"/>
    <property type="molecule type" value="Genomic_DNA"/>
</dbReference>
<sequence>MLSSKKFDRRQHGKIIRVVRSDEVDAFLNEEDKTESAADTTESAADTTESAADTTESAADTTESAADTTESAADTTESAADTTESAADTTESAADTTESAADTTESAADTTESAADTTESAADTTESAADTEQSGTNDEGIGEVAATGGGDQATGHTDPITTAPITTASTANASTASNYSKSAATVSGQPPETTVKALKEAVTSGEVSVNRSGVENTRTASPSISHVPEMFEDGVAVNVSAPTRSWRKRKKPIRLSTIEWLAITLPPLVIVIVLLCVSYRYIYKTGAEELPAEDLPVDMARASLV</sequence>
<dbReference type="AlphaFoldDB" id="A0ABD6EWL4"/>
<feature type="transmembrane region" description="Helical" evidence="2">
    <location>
        <begin position="257"/>
        <end position="282"/>
    </location>
</feature>
<evidence type="ECO:0000256" key="1">
    <source>
        <dbReference type="SAM" id="MobiDB-lite"/>
    </source>
</evidence>
<organism evidence="3 4">
    <name type="scientific">Gnathostoma spinigerum</name>
    <dbReference type="NCBI Taxonomy" id="75299"/>
    <lineage>
        <taxon>Eukaryota</taxon>
        <taxon>Metazoa</taxon>
        <taxon>Ecdysozoa</taxon>
        <taxon>Nematoda</taxon>
        <taxon>Chromadorea</taxon>
        <taxon>Rhabditida</taxon>
        <taxon>Spirurina</taxon>
        <taxon>Gnathostomatomorpha</taxon>
        <taxon>Gnathostomatoidea</taxon>
        <taxon>Gnathostomatidae</taxon>
        <taxon>Gnathostoma</taxon>
    </lineage>
</organism>
<feature type="compositionally biased region" description="Low complexity" evidence="1">
    <location>
        <begin position="37"/>
        <end position="132"/>
    </location>
</feature>
<dbReference type="SUPFAM" id="SSF57997">
    <property type="entry name" value="Tropomyosin"/>
    <property type="match status" value="1"/>
</dbReference>